<sequence length="389" mass="43636">MDEKFIARVTKAYEADQQRLEIPLAVGELPLAYESITDEWLTDVLCANFPGAAVVGHRLGAPDNGSSNRRIIHLTYNEAGTAAGLPSALFCKASHDLVNRIVLGAANSASGEEFFYSQIRPQIEIEAPKSYFARVDDQSFNSMIMLEDLTGRSEFLNHASTISLQRAKSQIRLLAGLHAACHEGTELGAKAKNVQTWPEFFRKTLNMGMKEGSQAGFLGAEEVIPERLYARFDEIWPATVASVDDHKSLPYTLAHGDVHLKNWYVAGNGEMGLADWQCVSRGHWGRDLAYTLSTALTVEDRRQWERELIELYLDLMREAGAPVPDFNQAWDIYRRQLMTALTWWTICVEPPATMPDMQPRDTTMEFVKRIATAIDDLESLDSFRTPAFT</sequence>
<dbReference type="Proteomes" id="UP000544090">
    <property type="component" value="Unassembled WGS sequence"/>
</dbReference>
<dbReference type="Pfam" id="PF01636">
    <property type="entry name" value="APH"/>
    <property type="match status" value="1"/>
</dbReference>
<dbReference type="InterPro" id="IPR052961">
    <property type="entry name" value="Oxido-Kinase-like_Enzymes"/>
</dbReference>
<feature type="domain" description="Aminoglycoside phosphotransferase" evidence="1">
    <location>
        <begin position="143"/>
        <end position="318"/>
    </location>
</feature>
<dbReference type="AlphaFoldDB" id="A0A7X6K7G7"/>
<keyword evidence="3" id="KW-1185">Reference proteome</keyword>
<dbReference type="Gene3D" id="3.90.1200.10">
    <property type="match status" value="1"/>
</dbReference>
<evidence type="ECO:0000259" key="1">
    <source>
        <dbReference type="Pfam" id="PF01636"/>
    </source>
</evidence>
<reference evidence="2 3" key="1">
    <citation type="submission" date="2020-04" db="EMBL/GenBank/DDBJ databases">
        <title>Arthrobacter sp. nov.</title>
        <authorList>
            <person name="Liu S."/>
        </authorList>
    </citation>
    <scope>NUCLEOTIDE SEQUENCE [LARGE SCALE GENOMIC DNA]</scope>
    <source>
        <strain evidence="2 3">E918</strain>
    </source>
</reference>
<keyword evidence="2" id="KW-0808">Transferase</keyword>
<comment type="caution">
    <text evidence="2">The sequence shown here is derived from an EMBL/GenBank/DDBJ whole genome shotgun (WGS) entry which is preliminary data.</text>
</comment>
<dbReference type="PANTHER" id="PTHR23020">
    <property type="entry name" value="UNCHARACTERIZED NUCLEAR HORMONE RECEPTOR-RELATED"/>
    <property type="match status" value="1"/>
</dbReference>
<dbReference type="InterPro" id="IPR011009">
    <property type="entry name" value="Kinase-like_dom_sf"/>
</dbReference>
<protein>
    <submittedName>
        <fullName evidence="2">Phosphotransferase</fullName>
    </submittedName>
</protein>
<dbReference type="SUPFAM" id="SSF56112">
    <property type="entry name" value="Protein kinase-like (PK-like)"/>
    <property type="match status" value="1"/>
</dbReference>
<dbReference type="EMBL" id="JAAZSQ010000027">
    <property type="protein sequence ID" value="NKX56565.1"/>
    <property type="molecule type" value="Genomic_DNA"/>
</dbReference>
<evidence type="ECO:0000313" key="2">
    <source>
        <dbReference type="EMBL" id="NKX56565.1"/>
    </source>
</evidence>
<dbReference type="PANTHER" id="PTHR23020:SF41">
    <property type="entry name" value="AMINOGLYCOSIDE PHOSPHOTRANSFERASE DOMAIN-CONTAINING PROTEIN"/>
    <property type="match status" value="1"/>
</dbReference>
<gene>
    <name evidence="2" type="ORF">HGG74_18955</name>
</gene>
<dbReference type="InterPro" id="IPR002575">
    <property type="entry name" value="Aminoglycoside_PTrfase"/>
</dbReference>
<proteinExistence type="predicted"/>
<name>A0A7X6K7G7_9MICC</name>
<evidence type="ECO:0000313" key="3">
    <source>
        <dbReference type="Proteomes" id="UP000544090"/>
    </source>
</evidence>
<accession>A0A7X6K7G7</accession>
<dbReference type="GO" id="GO:0016740">
    <property type="term" value="F:transferase activity"/>
    <property type="evidence" value="ECO:0007669"/>
    <property type="project" value="UniProtKB-KW"/>
</dbReference>
<organism evidence="2 3">
    <name type="scientific">Arthrobacter mobilis</name>
    <dbReference type="NCBI Taxonomy" id="2724944"/>
    <lineage>
        <taxon>Bacteria</taxon>
        <taxon>Bacillati</taxon>
        <taxon>Actinomycetota</taxon>
        <taxon>Actinomycetes</taxon>
        <taxon>Micrococcales</taxon>
        <taxon>Micrococcaceae</taxon>
        <taxon>Arthrobacter</taxon>
    </lineage>
</organism>
<dbReference type="RefSeq" id="WP_168488944.1">
    <property type="nucleotide sequence ID" value="NZ_JAAZSQ010000027.1"/>
</dbReference>